<reference evidence="1 2" key="1">
    <citation type="journal article" date="2014" name="Environ. Microbiol.">
        <title>The nitrate-ammonifying and nosZ-carrying bacterium Bacillus vireti is a potent source and sink for nitric and nitrous oxide under high nitrate conditions.</title>
        <authorList>
            <person name="Mania D."/>
            <person name="Heylen K."/>
            <person name="van Spanning R.J."/>
            <person name="Frostegard A."/>
        </authorList>
    </citation>
    <scope>NUCLEOTIDE SEQUENCE [LARGE SCALE GENOMIC DNA]</scope>
    <source>
        <strain evidence="1 2">LMG 21834</strain>
    </source>
</reference>
<organism evidence="1 2">
    <name type="scientific">Neobacillus vireti LMG 21834</name>
    <dbReference type="NCBI Taxonomy" id="1131730"/>
    <lineage>
        <taxon>Bacteria</taxon>
        <taxon>Bacillati</taxon>
        <taxon>Bacillota</taxon>
        <taxon>Bacilli</taxon>
        <taxon>Bacillales</taxon>
        <taxon>Bacillaceae</taxon>
        <taxon>Neobacillus</taxon>
    </lineage>
</organism>
<keyword evidence="2" id="KW-1185">Reference proteome</keyword>
<dbReference type="InterPro" id="IPR016785">
    <property type="entry name" value="ComGD"/>
</dbReference>
<evidence type="ECO:0000313" key="2">
    <source>
        <dbReference type="Proteomes" id="UP000018877"/>
    </source>
</evidence>
<dbReference type="NCBIfam" id="NF040982">
    <property type="entry name" value="ComGD"/>
    <property type="match status" value="1"/>
</dbReference>
<evidence type="ECO:0008006" key="3">
    <source>
        <dbReference type="Google" id="ProtNLM"/>
    </source>
</evidence>
<evidence type="ECO:0000313" key="1">
    <source>
        <dbReference type="EMBL" id="ETI67332.1"/>
    </source>
</evidence>
<dbReference type="PIRSF" id="PIRSF021292">
    <property type="entry name" value="Competence_ComGD"/>
    <property type="match status" value="1"/>
</dbReference>
<dbReference type="GO" id="GO:0030420">
    <property type="term" value="P:establishment of competence for transformation"/>
    <property type="evidence" value="ECO:0007669"/>
    <property type="project" value="InterPro"/>
</dbReference>
<accession>A0AB94IK13</accession>
<dbReference type="AlphaFoldDB" id="A0AB94IK13"/>
<sequence>MIISSVTVFSLKPQQPMIEEEAFITQLKADLYYAQNYAISHQHEVSVVFMPSQFKYYMYLRTDIPPFIVRNYSTNIYVKEGSLTFYFKFLIDGNVNKFGTLLIQTKRKDYRLTVLIGKGRFYVAEQ</sequence>
<gene>
    <name evidence="1" type="ORF">BAVI_17887</name>
</gene>
<proteinExistence type="predicted"/>
<name>A0AB94IK13_9BACI</name>
<comment type="caution">
    <text evidence="1">The sequence shown here is derived from an EMBL/GenBank/DDBJ whole genome shotgun (WGS) entry which is preliminary data.</text>
</comment>
<dbReference type="Proteomes" id="UP000018877">
    <property type="component" value="Unassembled WGS sequence"/>
</dbReference>
<dbReference type="EMBL" id="ALAN01000098">
    <property type="protein sequence ID" value="ETI67332.1"/>
    <property type="molecule type" value="Genomic_DNA"/>
</dbReference>
<protein>
    <recommendedName>
        <fullName evidence="3">ComG operon protein 4</fullName>
    </recommendedName>
</protein>